<dbReference type="Proteomes" id="UP001430377">
    <property type="component" value="Unassembled WGS sequence"/>
</dbReference>
<dbReference type="CDD" id="cd07820">
    <property type="entry name" value="SRPBCC_3"/>
    <property type="match status" value="1"/>
</dbReference>
<reference evidence="1 2" key="1">
    <citation type="submission" date="2021-06" db="EMBL/GenBank/DDBJ databases">
        <title>Halomicroarcula sp. a new haloarchaeum isolated from saline soil.</title>
        <authorList>
            <person name="Duran-Viseras A."/>
            <person name="Sanchez-Porro C."/>
            <person name="Ventosa A."/>
        </authorList>
    </citation>
    <scope>NUCLEOTIDE SEQUENCE [LARGE SCALE GENOMIC DNA]</scope>
    <source>
        <strain evidence="1 2">F13</strain>
    </source>
</reference>
<name>A0AAW4PSD3_9EURY</name>
<sequence>MPRIHRETRIDAPRERVFDLARHVEAHVATMPNEEAVRGSGLLGPGDVVTFRAPQFGVSFELTAEVVEFERPRQFRDVQRDGVFGSLSHEHTFASVDGGTVMTDDVRFSMPLDPLGRLGAPVARWRLARLVDYHAAALKALAEGDEWRTFLDD</sequence>
<dbReference type="Pfam" id="PF10604">
    <property type="entry name" value="Polyketide_cyc2"/>
    <property type="match status" value="1"/>
</dbReference>
<dbReference type="AlphaFoldDB" id="A0AAW4PSD3"/>
<proteinExistence type="predicted"/>
<dbReference type="InterPro" id="IPR019587">
    <property type="entry name" value="Polyketide_cyclase/dehydratase"/>
</dbReference>
<dbReference type="SUPFAM" id="SSF55961">
    <property type="entry name" value="Bet v1-like"/>
    <property type="match status" value="1"/>
</dbReference>
<dbReference type="Gene3D" id="3.30.530.20">
    <property type="match status" value="1"/>
</dbReference>
<comment type="caution">
    <text evidence="1">The sequence shown here is derived from an EMBL/GenBank/DDBJ whole genome shotgun (WGS) entry which is preliminary data.</text>
</comment>
<gene>
    <name evidence="1" type="ORF">EGH21_10535</name>
</gene>
<dbReference type="EMBL" id="RKLR01000003">
    <property type="protein sequence ID" value="MBX0323465.1"/>
    <property type="molecule type" value="Genomic_DNA"/>
</dbReference>
<organism evidence="1 2">
    <name type="scientific">Haloarcula rubra</name>
    <dbReference type="NCBI Taxonomy" id="2487747"/>
    <lineage>
        <taxon>Archaea</taxon>
        <taxon>Methanobacteriati</taxon>
        <taxon>Methanobacteriota</taxon>
        <taxon>Stenosarchaea group</taxon>
        <taxon>Halobacteria</taxon>
        <taxon>Halobacteriales</taxon>
        <taxon>Haloarculaceae</taxon>
        <taxon>Haloarcula</taxon>
    </lineage>
</organism>
<dbReference type="InterPro" id="IPR023393">
    <property type="entry name" value="START-like_dom_sf"/>
</dbReference>
<dbReference type="RefSeq" id="WP_220618432.1">
    <property type="nucleotide sequence ID" value="NZ_RKLR01000003.1"/>
</dbReference>
<evidence type="ECO:0000313" key="1">
    <source>
        <dbReference type="EMBL" id="MBX0323465.1"/>
    </source>
</evidence>
<protein>
    <submittedName>
        <fullName evidence="1">SRPBCC family protein</fullName>
    </submittedName>
</protein>
<accession>A0AAW4PSD3</accession>
<keyword evidence="2" id="KW-1185">Reference proteome</keyword>
<evidence type="ECO:0000313" key="2">
    <source>
        <dbReference type="Proteomes" id="UP001430377"/>
    </source>
</evidence>